<evidence type="ECO:0000256" key="1">
    <source>
        <dbReference type="SAM" id="SignalP"/>
    </source>
</evidence>
<proteinExistence type="predicted"/>
<reference evidence="3" key="1">
    <citation type="submission" date="2025-08" db="UniProtKB">
        <authorList>
            <consortium name="RefSeq"/>
        </authorList>
    </citation>
    <scope>IDENTIFICATION</scope>
    <source>
        <strain evidence="3">11010-0011.00</strain>
        <tissue evidence="3">Whole body</tissue>
    </source>
</reference>
<protein>
    <submittedName>
        <fullName evidence="3">Uncharacterized protein LOC115629281</fullName>
    </submittedName>
</protein>
<feature type="signal peptide" evidence="1">
    <location>
        <begin position="1"/>
        <end position="19"/>
    </location>
</feature>
<keyword evidence="2" id="KW-1185">Reference proteome</keyword>
<sequence>MKFTLFALFAAFCLLSVNAGTLTVETPRDVDLEAPFLPSDVAAAGEVDAEQFWIFSSVWWAIKTSLRTLKGFNCIIKWVVGIKASASQFSADITGCGVTASKDVTNLINANVKIIQTCNDIINLQSNICNTTSDDQKISNNCAVKTLAKVFSLYKQVKNAVSLAKKIPQTGPNAVSCVSDAVNTLTAYYTQFPQNIVACSKLTS</sequence>
<evidence type="ECO:0000313" key="3">
    <source>
        <dbReference type="RefSeq" id="XP_030381575.1"/>
    </source>
</evidence>
<dbReference type="RefSeq" id="XP_030381575.1">
    <property type="nucleotide sequence ID" value="XM_030525715.1"/>
</dbReference>
<accession>A0A6J2U0Z7</accession>
<dbReference type="AlphaFoldDB" id="A0A6J2U0Z7"/>
<name>A0A6J2U0Z7_DROLE</name>
<dbReference type="GeneID" id="115629281"/>
<keyword evidence="1" id="KW-0732">Signal</keyword>
<gene>
    <name evidence="3" type="primary">LOC115629281</name>
</gene>
<dbReference type="OrthoDB" id="7972585at2759"/>
<feature type="chain" id="PRO_5027087459" evidence="1">
    <location>
        <begin position="20"/>
        <end position="204"/>
    </location>
</feature>
<dbReference type="Proteomes" id="UP000504634">
    <property type="component" value="Unplaced"/>
</dbReference>
<evidence type="ECO:0000313" key="2">
    <source>
        <dbReference type="Proteomes" id="UP000504634"/>
    </source>
</evidence>
<organism evidence="2 3">
    <name type="scientific">Drosophila lebanonensis</name>
    <name type="common">Fruit fly</name>
    <name type="synonym">Scaptodrosophila lebanonensis</name>
    <dbReference type="NCBI Taxonomy" id="7225"/>
    <lineage>
        <taxon>Eukaryota</taxon>
        <taxon>Metazoa</taxon>
        <taxon>Ecdysozoa</taxon>
        <taxon>Arthropoda</taxon>
        <taxon>Hexapoda</taxon>
        <taxon>Insecta</taxon>
        <taxon>Pterygota</taxon>
        <taxon>Neoptera</taxon>
        <taxon>Endopterygota</taxon>
        <taxon>Diptera</taxon>
        <taxon>Brachycera</taxon>
        <taxon>Muscomorpha</taxon>
        <taxon>Ephydroidea</taxon>
        <taxon>Drosophilidae</taxon>
        <taxon>Scaptodrosophila</taxon>
    </lineage>
</organism>